<protein>
    <submittedName>
        <fullName evidence="3">Uncharacterized protein</fullName>
    </submittedName>
</protein>
<gene>
    <name evidence="3" type="ORF">PbB2_02274</name>
</gene>
<organism evidence="3 4">
    <name type="scientific">Candidatus Phycosocius bacilliformis</name>
    <dbReference type="NCBI Taxonomy" id="1445552"/>
    <lineage>
        <taxon>Bacteria</taxon>
        <taxon>Pseudomonadati</taxon>
        <taxon>Pseudomonadota</taxon>
        <taxon>Alphaproteobacteria</taxon>
        <taxon>Caulobacterales</taxon>
        <taxon>Caulobacterales incertae sedis</taxon>
        <taxon>Candidatus Phycosocius</taxon>
    </lineage>
</organism>
<dbReference type="AlphaFoldDB" id="A0A2P2EC03"/>
<keyword evidence="2" id="KW-0732">Signal</keyword>
<dbReference type="RefSeq" id="WP_108985455.1">
    <property type="nucleotide sequence ID" value="NZ_BFBR01000007.1"/>
</dbReference>
<reference evidence="3 4" key="1">
    <citation type="journal article" date="2018" name="Genome Announc.">
        <title>Draft Genome Sequence of "Candidatus Phycosocius bacilliformis," an Alphaproteobacterial Ectosymbiont of the Hydrocarbon-Producing Green Alga Botryococcus braunii.</title>
        <authorList>
            <person name="Tanabe Y."/>
            <person name="Yamaguchi H."/>
            <person name="Watanabe M.M."/>
        </authorList>
    </citation>
    <scope>NUCLEOTIDE SEQUENCE [LARGE SCALE GENOMIC DNA]</scope>
    <source>
        <strain evidence="3 4">BOTRYCO-2</strain>
    </source>
</reference>
<dbReference type="EMBL" id="BFBR01000007">
    <property type="protein sequence ID" value="GBF58588.1"/>
    <property type="molecule type" value="Genomic_DNA"/>
</dbReference>
<keyword evidence="4" id="KW-1185">Reference proteome</keyword>
<feature type="region of interest" description="Disordered" evidence="1">
    <location>
        <begin position="69"/>
        <end position="111"/>
    </location>
</feature>
<evidence type="ECO:0000313" key="4">
    <source>
        <dbReference type="Proteomes" id="UP000245086"/>
    </source>
</evidence>
<dbReference type="Proteomes" id="UP000245086">
    <property type="component" value="Unassembled WGS sequence"/>
</dbReference>
<proteinExistence type="predicted"/>
<feature type="signal peptide" evidence="2">
    <location>
        <begin position="1"/>
        <end position="29"/>
    </location>
</feature>
<comment type="caution">
    <text evidence="3">The sequence shown here is derived from an EMBL/GenBank/DDBJ whole genome shotgun (WGS) entry which is preliminary data.</text>
</comment>
<evidence type="ECO:0000313" key="3">
    <source>
        <dbReference type="EMBL" id="GBF58588.1"/>
    </source>
</evidence>
<name>A0A2P2EC03_9PROT</name>
<feature type="chain" id="PRO_5015149117" evidence="2">
    <location>
        <begin position="30"/>
        <end position="147"/>
    </location>
</feature>
<accession>A0A2P2EC03</accession>
<evidence type="ECO:0000256" key="1">
    <source>
        <dbReference type="SAM" id="MobiDB-lite"/>
    </source>
</evidence>
<feature type="compositionally biased region" description="Polar residues" evidence="1">
    <location>
        <begin position="89"/>
        <end position="111"/>
    </location>
</feature>
<evidence type="ECO:0000256" key="2">
    <source>
        <dbReference type="SAM" id="SignalP"/>
    </source>
</evidence>
<sequence length="147" mass="15321">MVRVQASPTTIRQLLVATAISMTILPSLAVAQQNGADQIRRTYGMTPDVEASPYRTPARDQNGVRLIVNGRPVDLGGPRPAGPARLADPNSSAGQLSPSTRSGRLPSSTLGNSTAIGNIVSINNVRNSTINVTQINNGRVTAAAAPR</sequence>